<protein>
    <recommendedName>
        <fullName evidence="3">DUF1800 domain-containing protein</fullName>
    </recommendedName>
</protein>
<reference evidence="2" key="1">
    <citation type="journal article" date="2019" name="Int. J. Syst. Evol. Microbiol.">
        <title>The Global Catalogue of Microorganisms (GCM) 10K type strain sequencing project: providing services to taxonomists for standard genome sequencing and annotation.</title>
        <authorList>
            <consortium name="The Broad Institute Genomics Platform"/>
            <consortium name="The Broad Institute Genome Sequencing Center for Infectious Disease"/>
            <person name="Wu L."/>
            <person name="Ma J."/>
        </authorList>
    </citation>
    <scope>NUCLEOTIDE SEQUENCE [LARGE SCALE GENOMIC DNA]</scope>
    <source>
        <strain evidence="2">CGMCC 1.10188</strain>
    </source>
</reference>
<evidence type="ECO:0000313" key="1">
    <source>
        <dbReference type="EMBL" id="GGB49157.1"/>
    </source>
</evidence>
<dbReference type="Pfam" id="PF08811">
    <property type="entry name" value="DUF1800"/>
    <property type="match status" value="1"/>
</dbReference>
<name>A0ABQ1IPB1_9PROT</name>
<proteinExistence type="predicted"/>
<gene>
    <name evidence="1" type="ORF">GCM10011505_32790</name>
</gene>
<dbReference type="RefSeq" id="WP_188579794.1">
    <property type="nucleotide sequence ID" value="NZ_BMDZ01000041.1"/>
</dbReference>
<dbReference type="InterPro" id="IPR014917">
    <property type="entry name" value="DUF1800"/>
</dbReference>
<evidence type="ECO:0000313" key="2">
    <source>
        <dbReference type="Proteomes" id="UP000603352"/>
    </source>
</evidence>
<organism evidence="1 2">
    <name type="scientific">Tistrella bauzanensis</name>
    <dbReference type="NCBI Taxonomy" id="657419"/>
    <lineage>
        <taxon>Bacteria</taxon>
        <taxon>Pseudomonadati</taxon>
        <taxon>Pseudomonadota</taxon>
        <taxon>Alphaproteobacteria</taxon>
        <taxon>Geminicoccales</taxon>
        <taxon>Geminicoccaceae</taxon>
        <taxon>Tistrella</taxon>
    </lineage>
</organism>
<evidence type="ECO:0008006" key="3">
    <source>
        <dbReference type="Google" id="ProtNLM"/>
    </source>
</evidence>
<comment type="caution">
    <text evidence="1">The sequence shown here is derived from an EMBL/GenBank/DDBJ whole genome shotgun (WGS) entry which is preliminary data.</text>
</comment>
<dbReference type="EMBL" id="BMDZ01000041">
    <property type="protein sequence ID" value="GGB49157.1"/>
    <property type="molecule type" value="Genomic_DNA"/>
</dbReference>
<dbReference type="Proteomes" id="UP000603352">
    <property type="component" value="Unassembled WGS sequence"/>
</dbReference>
<keyword evidence="2" id="KW-1185">Reference proteome</keyword>
<sequence length="437" mass="48563">MLSEKHIVAATRFGLGVTPGMMDDMRDDPRGWVVAQVEGAVTAQEYDVPMLDERLSVIFPKAGAGDAKTISRRREAFINSAREARIGRALSTPSPYVERLTRFWFGHFTVSTSKLIMLVLVDWYEAEAIRPYILGRFRDMLAATTRHPAMIWYLDNVASVGPNSPVGRRGKQGLNENYARELLELHTLGVSGGYTLQDIREVAKVLSGWRVTTRPGEGAMRVAFDASYHEPGDKTIMGNVIRESGPGELDELLDYLASSPATAHHIAYRFAKHFVADVPPTALVDLLQRRFLESDGDLRELARSLVEYGNWSEPAQKVLPPEDWGIAFARLVSMQAMGVSARIRSAVTQMGQSSYSAPSPKGWPDELNAWLTPETIIARTSWARHLMEDEDIPPDPRDILDLYGETIGEAERMIIAGAPSRVDGLSLIAAMPRFNLR</sequence>
<accession>A0ABQ1IPB1</accession>